<dbReference type="Proteomes" id="UP000297814">
    <property type="component" value="Unassembled WGS sequence"/>
</dbReference>
<accession>A0A4Z1H3E7</accession>
<sequence length="112" mass="12763">MYIKSKNILNTGSRSNYSSATDSVLVVIPYYNMIVMLCDHPRHRRSDPIVVGTLPAKFSYVSFSTFFRISKELENSKAKHLLSWVGIYNSGTTTKSRLSLEEIPMKIKEDVI</sequence>
<dbReference type="EMBL" id="PQXK01000047">
    <property type="protein sequence ID" value="TGO39823.1"/>
    <property type="molecule type" value="Genomic_DNA"/>
</dbReference>
<organism evidence="1 2">
    <name type="scientific">Botrytis hyacinthi</name>
    <dbReference type="NCBI Taxonomy" id="278943"/>
    <lineage>
        <taxon>Eukaryota</taxon>
        <taxon>Fungi</taxon>
        <taxon>Dikarya</taxon>
        <taxon>Ascomycota</taxon>
        <taxon>Pezizomycotina</taxon>
        <taxon>Leotiomycetes</taxon>
        <taxon>Helotiales</taxon>
        <taxon>Sclerotiniaceae</taxon>
        <taxon>Botrytis</taxon>
    </lineage>
</organism>
<reference evidence="1 2" key="1">
    <citation type="submission" date="2017-12" db="EMBL/GenBank/DDBJ databases">
        <title>Comparative genomics of Botrytis spp.</title>
        <authorList>
            <person name="Valero-Jimenez C.A."/>
            <person name="Tapia P."/>
            <person name="Veloso J."/>
            <person name="Silva-Moreno E."/>
            <person name="Staats M."/>
            <person name="Valdes J.H."/>
            <person name="Van Kan J.A.L."/>
        </authorList>
    </citation>
    <scope>NUCLEOTIDE SEQUENCE [LARGE SCALE GENOMIC DNA]</scope>
    <source>
        <strain evidence="1 2">Bh0001</strain>
    </source>
</reference>
<dbReference type="AlphaFoldDB" id="A0A4Z1H3E7"/>
<proteinExistence type="predicted"/>
<keyword evidence="2" id="KW-1185">Reference proteome</keyword>
<gene>
    <name evidence="1" type="ORF">BHYA_0047g00270</name>
</gene>
<evidence type="ECO:0000313" key="1">
    <source>
        <dbReference type="EMBL" id="TGO39823.1"/>
    </source>
</evidence>
<name>A0A4Z1H3E7_9HELO</name>
<protein>
    <submittedName>
        <fullName evidence="1">Uncharacterized protein</fullName>
    </submittedName>
</protein>
<comment type="caution">
    <text evidence="1">The sequence shown here is derived from an EMBL/GenBank/DDBJ whole genome shotgun (WGS) entry which is preliminary data.</text>
</comment>
<evidence type="ECO:0000313" key="2">
    <source>
        <dbReference type="Proteomes" id="UP000297814"/>
    </source>
</evidence>